<comment type="caution">
    <text evidence="2">The sequence shown here is derived from an EMBL/GenBank/DDBJ whole genome shotgun (WGS) entry which is preliminary data.</text>
</comment>
<protein>
    <submittedName>
        <fullName evidence="2">Uncharacterized protein</fullName>
    </submittedName>
</protein>
<feature type="signal peptide" evidence="1">
    <location>
        <begin position="1"/>
        <end position="25"/>
    </location>
</feature>
<evidence type="ECO:0000313" key="3">
    <source>
        <dbReference type="Proteomes" id="UP001243989"/>
    </source>
</evidence>
<evidence type="ECO:0000313" key="2">
    <source>
        <dbReference type="EMBL" id="KAK1656457.1"/>
    </source>
</evidence>
<dbReference type="GeneID" id="85467580"/>
<dbReference type="EMBL" id="JAHMHQ010000001">
    <property type="protein sequence ID" value="KAK1656457.1"/>
    <property type="molecule type" value="Genomic_DNA"/>
</dbReference>
<evidence type="ECO:0000256" key="1">
    <source>
        <dbReference type="SAM" id="SignalP"/>
    </source>
</evidence>
<sequence length="104" mass="10801">MLFSKSAHLTLSLLAVSITASPLSSTNTLERRDPQNGPPRFSCSCVNGKTRKMKAVICNGAGGATGVDSNKDGEACNGLITKLTTSDCQALVDPKSKVECVQTG</sequence>
<dbReference type="AlphaFoldDB" id="A0AAJ0A4R0"/>
<reference evidence="2" key="1">
    <citation type="submission" date="2021-06" db="EMBL/GenBank/DDBJ databases">
        <title>Comparative genomics, transcriptomics and evolutionary studies reveal genomic signatures of adaptation to plant cell wall in hemibiotrophic fungi.</title>
        <authorList>
            <consortium name="DOE Joint Genome Institute"/>
            <person name="Baroncelli R."/>
            <person name="Diaz J.F."/>
            <person name="Benocci T."/>
            <person name="Peng M."/>
            <person name="Battaglia E."/>
            <person name="Haridas S."/>
            <person name="Andreopoulos W."/>
            <person name="Labutti K."/>
            <person name="Pangilinan J."/>
            <person name="Floch G.L."/>
            <person name="Makela M.R."/>
            <person name="Henrissat B."/>
            <person name="Grigoriev I.V."/>
            <person name="Crouch J.A."/>
            <person name="De Vries R.P."/>
            <person name="Sukno S.A."/>
            <person name="Thon M.R."/>
        </authorList>
    </citation>
    <scope>NUCLEOTIDE SEQUENCE</scope>
    <source>
        <strain evidence="2">CBS 102054</strain>
    </source>
</reference>
<keyword evidence="3" id="KW-1185">Reference proteome</keyword>
<gene>
    <name evidence="2" type="ORF">BDP81DRAFT_21618</name>
</gene>
<proteinExistence type="predicted"/>
<dbReference type="RefSeq" id="XP_060452501.1">
    <property type="nucleotide sequence ID" value="XM_060582718.1"/>
</dbReference>
<organism evidence="2 3">
    <name type="scientific">Colletotrichum phormii</name>
    <dbReference type="NCBI Taxonomy" id="359342"/>
    <lineage>
        <taxon>Eukaryota</taxon>
        <taxon>Fungi</taxon>
        <taxon>Dikarya</taxon>
        <taxon>Ascomycota</taxon>
        <taxon>Pezizomycotina</taxon>
        <taxon>Sordariomycetes</taxon>
        <taxon>Hypocreomycetidae</taxon>
        <taxon>Glomerellales</taxon>
        <taxon>Glomerellaceae</taxon>
        <taxon>Colletotrichum</taxon>
        <taxon>Colletotrichum acutatum species complex</taxon>
    </lineage>
</organism>
<feature type="chain" id="PRO_5042533057" evidence="1">
    <location>
        <begin position="26"/>
        <end position="104"/>
    </location>
</feature>
<dbReference type="Proteomes" id="UP001243989">
    <property type="component" value="Unassembled WGS sequence"/>
</dbReference>
<keyword evidence="1" id="KW-0732">Signal</keyword>
<accession>A0AAJ0A4R0</accession>
<name>A0AAJ0A4R0_9PEZI</name>